<dbReference type="RefSeq" id="WP_048252100.1">
    <property type="nucleotide sequence ID" value="NZ_LDWR01000125.1"/>
</dbReference>
<dbReference type="SUPFAM" id="SSF46689">
    <property type="entry name" value="Homeodomain-like"/>
    <property type="match status" value="1"/>
</dbReference>
<dbReference type="NCBIfam" id="NF047595">
    <property type="entry name" value="IS66_ISRel24_TnpA"/>
    <property type="match status" value="1"/>
</dbReference>
<dbReference type="Pfam" id="PF01527">
    <property type="entry name" value="HTH_Tnp_1"/>
    <property type="match status" value="1"/>
</dbReference>
<sequence length="137" mass="14680">MGTKVATDTPKRTSRKGIPNHPIEFRRHLAKLACEPDISVARLAMEHGVNPNLVFKWRRALRAGEYDPVDLLPVTVEAPAQEIEQPAPAPAPVASAAPAGAIEISVGNTRVRIEGSPHEATLLLVLRMLRGTSGPTA</sequence>
<dbReference type="InterPro" id="IPR002514">
    <property type="entry name" value="Transposase_8"/>
</dbReference>
<name>A0A0J5VVE7_BURCE</name>
<accession>A0A0J5VVE7</accession>
<dbReference type="PATRIC" id="fig|292.27.peg.1008"/>
<gene>
    <name evidence="1" type="ORF">VL15_38390</name>
</gene>
<dbReference type="GO" id="GO:0003677">
    <property type="term" value="F:DNA binding"/>
    <property type="evidence" value="ECO:0007669"/>
    <property type="project" value="UniProtKB-KW"/>
</dbReference>
<proteinExistence type="predicted"/>
<dbReference type="EMBL" id="LDWR01000125">
    <property type="protein sequence ID" value="KML39676.1"/>
    <property type="molecule type" value="Genomic_DNA"/>
</dbReference>
<dbReference type="InterPro" id="IPR009057">
    <property type="entry name" value="Homeodomain-like_sf"/>
</dbReference>
<dbReference type="AlphaFoldDB" id="A0A0J5VVE7"/>
<reference evidence="1 2" key="1">
    <citation type="submission" date="2015-05" db="EMBL/GenBank/DDBJ databases">
        <title>Draft genome of Burkholderia cepacia LK29.</title>
        <authorList>
            <person name="Chan X.Y."/>
        </authorList>
    </citation>
    <scope>NUCLEOTIDE SEQUENCE [LARGE SCALE GENOMIC DNA]</scope>
    <source>
        <strain evidence="1 2">LK29</strain>
    </source>
</reference>
<evidence type="ECO:0000313" key="2">
    <source>
        <dbReference type="Proteomes" id="UP000036338"/>
    </source>
</evidence>
<protein>
    <submittedName>
        <fullName evidence="1">DNA-binding protein</fullName>
    </submittedName>
</protein>
<organism evidence="1 2">
    <name type="scientific">Burkholderia cepacia</name>
    <name type="common">Pseudomonas cepacia</name>
    <dbReference type="NCBI Taxonomy" id="292"/>
    <lineage>
        <taxon>Bacteria</taxon>
        <taxon>Pseudomonadati</taxon>
        <taxon>Pseudomonadota</taxon>
        <taxon>Betaproteobacteria</taxon>
        <taxon>Burkholderiales</taxon>
        <taxon>Burkholderiaceae</taxon>
        <taxon>Burkholderia</taxon>
        <taxon>Burkholderia cepacia complex</taxon>
    </lineage>
</organism>
<dbReference type="GO" id="GO:0004803">
    <property type="term" value="F:transposase activity"/>
    <property type="evidence" value="ECO:0007669"/>
    <property type="project" value="InterPro"/>
</dbReference>
<evidence type="ECO:0000313" key="1">
    <source>
        <dbReference type="EMBL" id="KML39676.1"/>
    </source>
</evidence>
<dbReference type="Proteomes" id="UP000036338">
    <property type="component" value="Unassembled WGS sequence"/>
</dbReference>
<comment type="caution">
    <text evidence="1">The sequence shown here is derived from an EMBL/GenBank/DDBJ whole genome shotgun (WGS) entry which is preliminary data.</text>
</comment>
<dbReference type="GO" id="GO:0006313">
    <property type="term" value="P:DNA transposition"/>
    <property type="evidence" value="ECO:0007669"/>
    <property type="project" value="InterPro"/>
</dbReference>
<keyword evidence="1" id="KW-0238">DNA-binding</keyword>